<name>D5V418_ARCNC</name>
<dbReference type="eggNOG" id="COG1653">
    <property type="taxonomic scope" value="Bacteria"/>
</dbReference>
<accession>D5V418</accession>
<dbReference type="GO" id="GO:0042597">
    <property type="term" value="C:periplasmic space"/>
    <property type="evidence" value="ECO:0007669"/>
    <property type="project" value="UniProtKB-SubCell"/>
</dbReference>
<gene>
    <name evidence="5" type="ordered locus">Arnit_1187</name>
</gene>
<dbReference type="RefSeq" id="WP_013134991.1">
    <property type="nucleotide sequence ID" value="NC_014166.1"/>
</dbReference>
<dbReference type="OrthoDB" id="9812682at2"/>
<dbReference type="PANTHER" id="PTHR43649">
    <property type="entry name" value="ARABINOSE-BINDING PROTEIN-RELATED"/>
    <property type="match status" value="1"/>
</dbReference>
<dbReference type="KEGG" id="ant:Arnit_1187"/>
<dbReference type="Pfam" id="PF01547">
    <property type="entry name" value="SBP_bac_1"/>
    <property type="match status" value="1"/>
</dbReference>
<evidence type="ECO:0000256" key="3">
    <source>
        <dbReference type="ARBA" id="ARBA00022448"/>
    </source>
</evidence>
<comment type="subcellular location">
    <subcellularLocation>
        <location evidence="1">Periplasm</location>
    </subcellularLocation>
</comment>
<keyword evidence="3" id="KW-0813">Transport</keyword>
<dbReference type="HOGENOM" id="CLU_031285_9_3_7"/>
<dbReference type="SUPFAM" id="SSF53850">
    <property type="entry name" value="Periplasmic binding protein-like II"/>
    <property type="match status" value="1"/>
</dbReference>
<evidence type="ECO:0000256" key="1">
    <source>
        <dbReference type="ARBA" id="ARBA00004418"/>
    </source>
</evidence>
<dbReference type="EMBL" id="CP001999">
    <property type="protein sequence ID" value="ADG92846.1"/>
    <property type="molecule type" value="Genomic_DNA"/>
</dbReference>
<proteinExistence type="inferred from homology"/>
<dbReference type="PROSITE" id="PS51257">
    <property type="entry name" value="PROKAR_LIPOPROTEIN"/>
    <property type="match status" value="1"/>
</dbReference>
<sequence length="490" mass="56688">MKSLHLVVFVLFILLFTACDDKKKNSNEILKYKNKTIVIIAPNFDKAITGPIRKEIKEFEDRTGAKVRVVSPSWDDMIGKIKESFTDKKINYDVFVVFSSWGGSLLGNGHAAEIPEWVKKEIEWDDILPIYKNQVLSWNKKYYFLPYDGDCINLYYRKDIFENEEYKKRFKNEYGYDLDIPKTWAEYKDIAKFFNGWDWDNDGKIEYGFAESRKKGYGTMFEFFARAAAYAKYPDKKEFYFDSNMNPKINNPAFLKALTEYINIMKYAPPQVTNFEPADVRQSFIGGDVAMILDWADAGAMAQNSKESIVKNKVGYAKLPGSNSVYNSYTKNWDVRYNNPSSISGNWVIVVNKDAVNKELAFKFAAYMTSKKMTSKYVPIGSSGINPSRYSHLQTTNLELWERNDFSKESAKEYLDVISKSLSNKNSVVDIRIPGADLYYATFNKYLNKAIKKEITPKEALDLTAKKWNEITKKLGLEEQIKLYKESLNE</sequence>
<protein>
    <submittedName>
        <fullName evidence="5">Extracellular solute-binding protein family 1</fullName>
    </submittedName>
</protein>
<keyword evidence="4" id="KW-0732">Signal</keyword>
<evidence type="ECO:0000313" key="6">
    <source>
        <dbReference type="Proteomes" id="UP000000939"/>
    </source>
</evidence>
<keyword evidence="6" id="KW-1185">Reference proteome</keyword>
<dbReference type="STRING" id="572480.Arnit_1187"/>
<comment type="similarity">
    <text evidence="2">Belongs to the bacterial solute-binding protein 1 family.</text>
</comment>
<organism evidence="5 6">
    <name type="scientific">Arcobacter nitrofigilis (strain ATCC 33309 / DSM 7299 / CCUG 15893 / LMG 7604 / NCTC 12251 / CI)</name>
    <name type="common">Campylobacter nitrofigilis</name>
    <dbReference type="NCBI Taxonomy" id="572480"/>
    <lineage>
        <taxon>Bacteria</taxon>
        <taxon>Pseudomonadati</taxon>
        <taxon>Campylobacterota</taxon>
        <taxon>Epsilonproteobacteria</taxon>
        <taxon>Campylobacterales</taxon>
        <taxon>Arcobacteraceae</taxon>
        <taxon>Arcobacter</taxon>
    </lineage>
</organism>
<dbReference type="Proteomes" id="UP000000939">
    <property type="component" value="Chromosome"/>
</dbReference>
<evidence type="ECO:0000256" key="2">
    <source>
        <dbReference type="ARBA" id="ARBA00008520"/>
    </source>
</evidence>
<reference evidence="5 6" key="1">
    <citation type="journal article" date="2010" name="Stand. Genomic Sci.">
        <title>Complete genome sequence of Arcobacter nitrofigilis type strain (CI).</title>
        <authorList>
            <person name="Pati A."/>
            <person name="Gronow S."/>
            <person name="Lapidus A."/>
            <person name="Copeland A."/>
            <person name="Glavina Del Rio T."/>
            <person name="Nolan M."/>
            <person name="Lucas S."/>
            <person name="Tice H."/>
            <person name="Cheng J.F."/>
            <person name="Han C."/>
            <person name="Chertkov O."/>
            <person name="Bruce D."/>
            <person name="Tapia R."/>
            <person name="Goodwin L."/>
            <person name="Pitluck S."/>
            <person name="Liolios K."/>
            <person name="Ivanova N."/>
            <person name="Mavromatis K."/>
            <person name="Chen A."/>
            <person name="Palaniappan K."/>
            <person name="Land M."/>
            <person name="Hauser L."/>
            <person name="Chang Y.J."/>
            <person name="Jeffries C.D."/>
            <person name="Detter J.C."/>
            <person name="Rohde M."/>
            <person name="Goker M."/>
            <person name="Bristow J."/>
            <person name="Eisen J.A."/>
            <person name="Markowitz V."/>
            <person name="Hugenholtz P."/>
            <person name="Klenk H.P."/>
            <person name="Kyrpides N.C."/>
        </authorList>
    </citation>
    <scope>NUCLEOTIDE SEQUENCE [LARGE SCALE GENOMIC DNA]</scope>
    <source>
        <strain evidence="6">ATCC 33309 / DSM 7299 / CCUG 15893 / LMG 7604 / NCTC 12251 / CI</strain>
    </source>
</reference>
<dbReference type="PANTHER" id="PTHR43649:SF34">
    <property type="entry name" value="ABC TRANSPORTER PERIPLASMIC-BINDING PROTEIN YCJN-RELATED"/>
    <property type="match status" value="1"/>
</dbReference>
<dbReference type="InterPro" id="IPR006059">
    <property type="entry name" value="SBP"/>
</dbReference>
<evidence type="ECO:0000313" key="5">
    <source>
        <dbReference type="EMBL" id="ADG92846.1"/>
    </source>
</evidence>
<dbReference type="AlphaFoldDB" id="D5V418"/>
<dbReference type="Gene3D" id="3.40.190.10">
    <property type="entry name" value="Periplasmic binding protein-like II"/>
    <property type="match status" value="2"/>
</dbReference>
<dbReference type="InterPro" id="IPR050490">
    <property type="entry name" value="Bact_solute-bd_prot1"/>
</dbReference>
<evidence type="ECO:0000256" key="4">
    <source>
        <dbReference type="ARBA" id="ARBA00022729"/>
    </source>
</evidence>